<dbReference type="InParanoid" id="A0A1J7IDC8"/>
<dbReference type="FunFam" id="3.40.309.10:FF:000004">
    <property type="entry name" value="Succinate-semialdehyde dehydrogenase I"/>
    <property type="match status" value="1"/>
</dbReference>
<dbReference type="Pfam" id="PF00171">
    <property type="entry name" value="Aldedh"/>
    <property type="match status" value="1"/>
</dbReference>
<evidence type="ECO:0000256" key="6">
    <source>
        <dbReference type="ARBA" id="ARBA00067047"/>
    </source>
</evidence>
<evidence type="ECO:0000313" key="10">
    <source>
        <dbReference type="EMBL" id="OIW25478.1"/>
    </source>
</evidence>
<evidence type="ECO:0000256" key="8">
    <source>
        <dbReference type="RuleBase" id="RU003345"/>
    </source>
</evidence>
<dbReference type="EMBL" id="KV875102">
    <property type="protein sequence ID" value="OIW25478.1"/>
    <property type="molecule type" value="Genomic_DNA"/>
</dbReference>
<dbReference type="GO" id="GO:0009450">
    <property type="term" value="P:gamma-aminobutyric acid catabolic process"/>
    <property type="evidence" value="ECO:0007669"/>
    <property type="project" value="TreeGrafter"/>
</dbReference>
<dbReference type="Proteomes" id="UP000182658">
    <property type="component" value="Unassembled WGS sequence"/>
</dbReference>
<comment type="pathway">
    <text evidence="1">Amino-acid degradation; 4-aminobutanoate degradation.</text>
</comment>
<proteinExistence type="inferred from homology"/>
<dbReference type="GO" id="GO:0005737">
    <property type="term" value="C:cytoplasm"/>
    <property type="evidence" value="ECO:0007669"/>
    <property type="project" value="TreeGrafter"/>
</dbReference>
<dbReference type="InterPro" id="IPR029510">
    <property type="entry name" value="Ald_DH_CS_GLU"/>
</dbReference>
<comment type="similarity">
    <text evidence="2 8">Belongs to the aldehyde dehydrogenase family.</text>
</comment>
<dbReference type="OrthoDB" id="310895at2759"/>
<protein>
    <recommendedName>
        <fullName evidence="6">succinate-semialdehyde dehydrogenase [NAD(P)(+)]</fullName>
        <ecNumber evidence="6">1.2.1.16</ecNumber>
    </recommendedName>
</protein>
<name>A0A1J7IDC8_9PEZI</name>
<dbReference type="PROSITE" id="PS00687">
    <property type="entry name" value="ALDEHYDE_DEHYDR_GLU"/>
    <property type="match status" value="1"/>
</dbReference>
<evidence type="ECO:0000259" key="9">
    <source>
        <dbReference type="Pfam" id="PF00171"/>
    </source>
</evidence>
<feature type="active site" evidence="7">
    <location>
        <position position="254"/>
    </location>
</feature>
<evidence type="ECO:0000313" key="11">
    <source>
        <dbReference type="Proteomes" id="UP000182658"/>
    </source>
</evidence>
<evidence type="ECO:0000256" key="1">
    <source>
        <dbReference type="ARBA" id="ARBA00005176"/>
    </source>
</evidence>
<evidence type="ECO:0000256" key="3">
    <source>
        <dbReference type="ARBA" id="ARBA00023002"/>
    </source>
</evidence>
<evidence type="ECO:0000256" key="7">
    <source>
        <dbReference type="PROSITE-ProRule" id="PRU10007"/>
    </source>
</evidence>
<dbReference type="SUPFAM" id="SSF53720">
    <property type="entry name" value="ALDH-like"/>
    <property type="match status" value="1"/>
</dbReference>
<comment type="catalytic activity">
    <reaction evidence="5">
        <text>succinate semialdehyde + NAD(+) + H2O = succinate + NADH + 2 H(+)</text>
        <dbReference type="Rhea" id="RHEA:13217"/>
        <dbReference type="ChEBI" id="CHEBI:15377"/>
        <dbReference type="ChEBI" id="CHEBI:15378"/>
        <dbReference type="ChEBI" id="CHEBI:30031"/>
        <dbReference type="ChEBI" id="CHEBI:57540"/>
        <dbReference type="ChEBI" id="CHEBI:57706"/>
        <dbReference type="ChEBI" id="CHEBI:57945"/>
        <dbReference type="EC" id="1.2.1.16"/>
    </reaction>
</comment>
<dbReference type="FunFam" id="3.40.605.10:FF:000005">
    <property type="entry name" value="Succinate-semialdehyde dehydrogenase I"/>
    <property type="match status" value="1"/>
</dbReference>
<dbReference type="Gene3D" id="3.40.605.10">
    <property type="entry name" value="Aldehyde Dehydrogenase, Chain A, domain 1"/>
    <property type="match status" value="1"/>
</dbReference>
<dbReference type="InterPro" id="IPR015590">
    <property type="entry name" value="Aldehyde_DH_dom"/>
</dbReference>
<keyword evidence="3 8" id="KW-0560">Oxidoreductase</keyword>
<comment type="catalytic activity">
    <reaction evidence="4">
        <text>succinate semialdehyde + NADP(+) + H2O = succinate + NADPH + 2 H(+)</text>
        <dbReference type="Rhea" id="RHEA:13213"/>
        <dbReference type="ChEBI" id="CHEBI:15377"/>
        <dbReference type="ChEBI" id="CHEBI:15378"/>
        <dbReference type="ChEBI" id="CHEBI:30031"/>
        <dbReference type="ChEBI" id="CHEBI:57706"/>
        <dbReference type="ChEBI" id="CHEBI:57783"/>
        <dbReference type="ChEBI" id="CHEBI:58349"/>
        <dbReference type="EC" id="1.2.1.16"/>
    </reaction>
</comment>
<gene>
    <name evidence="10" type="ORF">CONLIGDRAFT_94850</name>
</gene>
<dbReference type="FunCoup" id="A0A1J7IDC8">
    <property type="interactions" value="442"/>
</dbReference>
<dbReference type="STRING" id="1408157.A0A1J7IDC8"/>
<dbReference type="PANTHER" id="PTHR43353:SF5">
    <property type="entry name" value="SUCCINATE-SEMIALDEHYDE DEHYDROGENASE, MITOCHONDRIAL"/>
    <property type="match status" value="1"/>
</dbReference>
<sequence length="493" mass="52639">MAHPVVSKLQDASLFIQKCCVNGEWVNAASGKSFEVQNPADGELIGNCPEFSKNDVDLAICAASDAFVTFSAMTGRERARLLRKWHDLVISHQDDLSYILSLENGKPPHEARGEVAYAASFLEWFSEEAPRTYGDTIPATNPGNQVLTVREPVGVCGLITPKAGAALAAGCTVVIKSPPETPFTANAIVELALRAGIPKGVINVVTAMDNTKEVGHALTSSALVKKVSFTGSTAVGKILMSQCAETTLKKISLELGGNAPFIVFSDADIDAAVEGAIISKYRSLGQTCVCANRFYIQDAIYEKFAAKLAARVRDEFVVGDGLKLSRVTHGPLIHARAVQKAEEHVRDAVSKGAKVLIGGSKMPELGNNFFQPTVLTGMTAEMKIASEETFGPVAGLFRFRTEKEVIQLANHTEMGLAAYLFTKDVQRAWRVAMAIEAGMVGLNTGLISDTAAPFGGIKSSGFGREGSKYGIDEYMTTKTVTLGGVTTTPRSRL</sequence>
<dbReference type="InterPro" id="IPR016163">
    <property type="entry name" value="Ald_DH_C"/>
</dbReference>
<evidence type="ECO:0000256" key="4">
    <source>
        <dbReference type="ARBA" id="ARBA00050387"/>
    </source>
</evidence>
<dbReference type="GO" id="GO:0004777">
    <property type="term" value="F:succinate-semialdehyde dehydrogenase (NAD+) activity"/>
    <property type="evidence" value="ECO:0007669"/>
    <property type="project" value="TreeGrafter"/>
</dbReference>
<dbReference type="InterPro" id="IPR050740">
    <property type="entry name" value="Aldehyde_DH_Superfamily"/>
</dbReference>
<evidence type="ECO:0000256" key="2">
    <source>
        <dbReference type="ARBA" id="ARBA00009986"/>
    </source>
</evidence>
<dbReference type="Gene3D" id="3.40.309.10">
    <property type="entry name" value="Aldehyde Dehydrogenase, Chain A, domain 2"/>
    <property type="match status" value="1"/>
</dbReference>
<dbReference type="InterPro" id="IPR016162">
    <property type="entry name" value="Ald_DH_N"/>
</dbReference>
<evidence type="ECO:0000256" key="5">
    <source>
        <dbReference type="ARBA" id="ARBA00052698"/>
    </source>
</evidence>
<feature type="domain" description="Aldehyde dehydrogenase" evidence="9">
    <location>
        <begin position="25"/>
        <end position="480"/>
    </location>
</feature>
<keyword evidence="11" id="KW-1185">Reference proteome</keyword>
<reference evidence="10 11" key="1">
    <citation type="submission" date="2016-10" db="EMBL/GenBank/DDBJ databases">
        <title>Draft genome sequence of Coniochaeta ligniaria NRRL30616, a lignocellulolytic fungus for bioabatement of inhibitors in plant biomass hydrolysates.</title>
        <authorList>
            <consortium name="DOE Joint Genome Institute"/>
            <person name="Jimenez D.J."/>
            <person name="Hector R.E."/>
            <person name="Riley R."/>
            <person name="Sun H."/>
            <person name="Grigoriev I.V."/>
            <person name="Van Elsas J.D."/>
            <person name="Nichols N.N."/>
        </authorList>
    </citation>
    <scope>NUCLEOTIDE SEQUENCE [LARGE SCALE GENOMIC DNA]</scope>
    <source>
        <strain evidence="10 11">NRRL 30616</strain>
    </source>
</reference>
<dbReference type="EC" id="1.2.1.16" evidence="6"/>
<dbReference type="InterPro" id="IPR016161">
    <property type="entry name" value="Ald_DH/histidinol_DH"/>
</dbReference>
<dbReference type="CDD" id="cd07103">
    <property type="entry name" value="ALDH_F5_SSADH_GabD"/>
    <property type="match status" value="1"/>
</dbReference>
<organism evidence="10 11">
    <name type="scientific">Coniochaeta ligniaria NRRL 30616</name>
    <dbReference type="NCBI Taxonomy" id="1408157"/>
    <lineage>
        <taxon>Eukaryota</taxon>
        <taxon>Fungi</taxon>
        <taxon>Dikarya</taxon>
        <taxon>Ascomycota</taxon>
        <taxon>Pezizomycotina</taxon>
        <taxon>Sordariomycetes</taxon>
        <taxon>Sordariomycetidae</taxon>
        <taxon>Coniochaetales</taxon>
        <taxon>Coniochaetaceae</taxon>
        <taxon>Coniochaeta</taxon>
    </lineage>
</organism>
<dbReference type="PANTHER" id="PTHR43353">
    <property type="entry name" value="SUCCINATE-SEMIALDEHYDE DEHYDROGENASE, MITOCHONDRIAL"/>
    <property type="match status" value="1"/>
</dbReference>
<accession>A0A1J7IDC8</accession>
<dbReference type="AlphaFoldDB" id="A0A1J7IDC8"/>